<sequence>MESSLTTCAGKTCHAHRNAFVTESPTTWYARHHAIVTETETTALVHASVNLLPAQVVNLSVNNSVHLERKVVNQNSLAGVI</sequence>
<accession>A0A8X6JCC4</accession>
<evidence type="ECO:0000313" key="2">
    <source>
        <dbReference type="Proteomes" id="UP000887116"/>
    </source>
</evidence>
<name>A0A8X6JCC4_TRICU</name>
<keyword evidence="2" id="KW-1185">Reference proteome</keyword>
<comment type="caution">
    <text evidence="1">The sequence shown here is derived from an EMBL/GenBank/DDBJ whole genome shotgun (WGS) entry which is preliminary data.</text>
</comment>
<proteinExistence type="predicted"/>
<protein>
    <submittedName>
        <fullName evidence="1">Uncharacterized protein</fullName>
    </submittedName>
</protein>
<organism evidence="1 2">
    <name type="scientific">Trichonephila clavata</name>
    <name type="common">Joro spider</name>
    <name type="synonym">Nephila clavata</name>
    <dbReference type="NCBI Taxonomy" id="2740835"/>
    <lineage>
        <taxon>Eukaryota</taxon>
        <taxon>Metazoa</taxon>
        <taxon>Ecdysozoa</taxon>
        <taxon>Arthropoda</taxon>
        <taxon>Chelicerata</taxon>
        <taxon>Arachnida</taxon>
        <taxon>Araneae</taxon>
        <taxon>Araneomorphae</taxon>
        <taxon>Entelegynae</taxon>
        <taxon>Araneoidea</taxon>
        <taxon>Nephilidae</taxon>
        <taxon>Trichonephila</taxon>
    </lineage>
</organism>
<dbReference type="Proteomes" id="UP000887116">
    <property type="component" value="Unassembled WGS sequence"/>
</dbReference>
<dbReference type="AlphaFoldDB" id="A0A8X6JCC4"/>
<evidence type="ECO:0000313" key="1">
    <source>
        <dbReference type="EMBL" id="GFR29985.1"/>
    </source>
</evidence>
<dbReference type="EMBL" id="BMAO01019348">
    <property type="protein sequence ID" value="GFR29985.1"/>
    <property type="molecule type" value="Genomic_DNA"/>
</dbReference>
<reference evidence="1" key="1">
    <citation type="submission" date="2020-07" db="EMBL/GenBank/DDBJ databases">
        <title>Multicomponent nature underlies the extraordinary mechanical properties of spider dragline silk.</title>
        <authorList>
            <person name="Kono N."/>
            <person name="Nakamura H."/>
            <person name="Mori M."/>
            <person name="Yoshida Y."/>
            <person name="Ohtoshi R."/>
            <person name="Malay A.D."/>
            <person name="Moran D.A.P."/>
            <person name="Tomita M."/>
            <person name="Numata K."/>
            <person name="Arakawa K."/>
        </authorList>
    </citation>
    <scope>NUCLEOTIDE SEQUENCE</scope>
</reference>
<dbReference type="OrthoDB" id="10516531at2759"/>
<gene>
    <name evidence="1" type="ORF">TNCT_624411</name>
</gene>